<dbReference type="AlphaFoldDB" id="A0AAG5CWS5"/>
<evidence type="ECO:0000313" key="1">
    <source>
        <dbReference type="EnsemblMetazoa" id="ENSAATROPP003327"/>
    </source>
</evidence>
<protein>
    <submittedName>
        <fullName evidence="1">Uncharacterized protein</fullName>
    </submittedName>
</protein>
<sequence>MVMTTTTSVTQCGSAPKNILDLIFLLVMHRRSQGAVVFDPRNLPTLWLQWSQWTRRCRKI</sequence>
<proteinExistence type="predicted"/>
<name>A0AAG5CWS5_ANOAO</name>
<dbReference type="Proteomes" id="UP000075880">
    <property type="component" value="Unassembled WGS sequence"/>
</dbReference>
<reference evidence="1" key="1">
    <citation type="submission" date="2024-04" db="UniProtKB">
        <authorList>
            <consortium name="EnsemblMetazoa"/>
        </authorList>
    </citation>
    <scope>IDENTIFICATION</scope>
    <source>
        <strain evidence="1">EBRO</strain>
    </source>
</reference>
<evidence type="ECO:0000313" key="2">
    <source>
        <dbReference type="Proteomes" id="UP000075880"/>
    </source>
</evidence>
<accession>A0AAG5CWS5</accession>
<keyword evidence="2" id="KW-1185">Reference proteome</keyword>
<dbReference type="EnsemblMetazoa" id="ENSAATROPT003464">
    <property type="protein sequence ID" value="ENSAATROPP003327"/>
    <property type="gene ID" value="ENSAATROPG002745"/>
</dbReference>
<organism evidence="1 2">
    <name type="scientific">Anopheles atroparvus</name>
    <name type="common">European mosquito</name>
    <dbReference type="NCBI Taxonomy" id="41427"/>
    <lineage>
        <taxon>Eukaryota</taxon>
        <taxon>Metazoa</taxon>
        <taxon>Ecdysozoa</taxon>
        <taxon>Arthropoda</taxon>
        <taxon>Hexapoda</taxon>
        <taxon>Insecta</taxon>
        <taxon>Pterygota</taxon>
        <taxon>Neoptera</taxon>
        <taxon>Endopterygota</taxon>
        <taxon>Diptera</taxon>
        <taxon>Nematocera</taxon>
        <taxon>Culicoidea</taxon>
        <taxon>Culicidae</taxon>
        <taxon>Anophelinae</taxon>
        <taxon>Anopheles</taxon>
    </lineage>
</organism>